<dbReference type="Pfam" id="PF00589">
    <property type="entry name" value="Phage_integrase"/>
    <property type="match status" value="1"/>
</dbReference>
<keyword evidence="8" id="KW-1185">Reference proteome</keyword>
<dbReference type="Gene3D" id="3.30.160.390">
    <property type="entry name" value="Integrase, DNA-binding domain"/>
    <property type="match status" value="1"/>
</dbReference>
<dbReference type="RefSeq" id="WP_008955556.1">
    <property type="nucleotide sequence ID" value="NZ_ACIS01000011.1"/>
</dbReference>
<dbReference type="InterPro" id="IPR050808">
    <property type="entry name" value="Phage_Integrase"/>
</dbReference>
<dbReference type="Gene3D" id="1.10.150.130">
    <property type="match status" value="1"/>
</dbReference>
<evidence type="ECO:0000313" key="8">
    <source>
        <dbReference type="Proteomes" id="UP000003165"/>
    </source>
</evidence>
<dbReference type="AlphaFoldDB" id="B9Z851"/>
<dbReference type="EMBL" id="ACIS01000011">
    <property type="protein sequence ID" value="EEG07106.1"/>
    <property type="molecule type" value="Genomic_DNA"/>
</dbReference>
<evidence type="ECO:0000256" key="1">
    <source>
        <dbReference type="ARBA" id="ARBA00008857"/>
    </source>
</evidence>
<dbReference type="PANTHER" id="PTHR30629:SF2">
    <property type="entry name" value="PROPHAGE INTEGRASE INTS-RELATED"/>
    <property type="match status" value="1"/>
</dbReference>
<dbReference type="InterPro" id="IPR013762">
    <property type="entry name" value="Integrase-like_cat_sf"/>
</dbReference>
<dbReference type="Pfam" id="PF13356">
    <property type="entry name" value="Arm-DNA-bind_3"/>
    <property type="match status" value="1"/>
</dbReference>
<dbReference type="InterPro" id="IPR025166">
    <property type="entry name" value="Integrase_DNA_bind_dom"/>
</dbReference>
<dbReference type="GO" id="GO:0003677">
    <property type="term" value="F:DNA binding"/>
    <property type="evidence" value="ECO:0007669"/>
    <property type="project" value="UniProtKB-KW"/>
</dbReference>
<reference evidence="7 8" key="1">
    <citation type="submission" date="2009-02" db="EMBL/GenBank/DDBJ databases">
        <title>Sequencing of the draft genome and assembly of Lutiella nitroferrum 2002.</title>
        <authorList>
            <consortium name="US DOE Joint Genome Institute (JGI-PGF)"/>
            <person name="Lucas S."/>
            <person name="Copeland A."/>
            <person name="Lapidus A."/>
            <person name="Glavina del Rio T."/>
            <person name="Tice H."/>
            <person name="Bruce D."/>
            <person name="Goodwin L."/>
            <person name="Pitluck S."/>
            <person name="Larimer F."/>
            <person name="Land M.L."/>
            <person name="Hauser L."/>
            <person name="Coates J.D."/>
        </authorList>
    </citation>
    <scope>NUCLEOTIDE SEQUENCE [LARGE SCALE GENOMIC DNA]</scope>
    <source>
        <strain evidence="7 8">2002</strain>
    </source>
</reference>
<dbReference type="Gene3D" id="1.10.443.10">
    <property type="entry name" value="Intergrase catalytic core"/>
    <property type="match status" value="1"/>
</dbReference>
<dbReference type="InterPro" id="IPR038488">
    <property type="entry name" value="Integrase_DNA-bd_sf"/>
</dbReference>
<dbReference type="InterPro" id="IPR011010">
    <property type="entry name" value="DNA_brk_join_enz"/>
</dbReference>
<feature type="region of interest" description="Disordered" evidence="5">
    <location>
        <begin position="211"/>
        <end position="230"/>
    </location>
</feature>
<dbReference type="GO" id="GO:0006310">
    <property type="term" value="P:DNA recombination"/>
    <property type="evidence" value="ECO:0007669"/>
    <property type="project" value="UniProtKB-KW"/>
</dbReference>
<feature type="domain" description="Tyr recombinase" evidence="6">
    <location>
        <begin position="226"/>
        <end position="392"/>
    </location>
</feature>
<dbReference type="eggNOG" id="COG0582">
    <property type="taxonomic scope" value="Bacteria"/>
</dbReference>
<dbReference type="GO" id="GO:0015074">
    <property type="term" value="P:DNA integration"/>
    <property type="evidence" value="ECO:0007669"/>
    <property type="project" value="UniProtKB-KW"/>
</dbReference>
<gene>
    <name evidence="7" type="ORF">FuraDRAFT_3537</name>
</gene>
<dbReference type="PANTHER" id="PTHR30629">
    <property type="entry name" value="PROPHAGE INTEGRASE"/>
    <property type="match status" value="1"/>
</dbReference>
<comment type="caution">
    <text evidence="7">The sequence shown here is derived from an EMBL/GenBank/DDBJ whole genome shotgun (WGS) entry which is preliminary data.</text>
</comment>
<dbReference type="InterPro" id="IPR010998">
    <property type="entry name" value="Integrase_recombinase_N"/>
</dbReference>
<evidence type="ECO:0000256" key="5">
    <source>
        <dbReference type="SAM" id="MobiDB-lite"/>
    </source>
</evidence>
<evidence type="ECO:0000259" key="6">
    <source>
        <dbReference type="PROSITE" id="PS51898"/>
    </source>
</evidence>
<keyword evidence="3" id="KW-0238">DNA-binding</keyword>
<accession>B9Z851</accession>
<evidence type="ECO:0000256" key="3">
    <source>
        <dbReference type="ARBA" id="ARBA00023125"/>
    </source>
</evidence>
<dbReference type="InterPro" id="IPR002104">
    <property type="entry name" value="Integrase_catalytic"/>
</dbReference>
<comment type="similarity">
    <text evidence="1">Belongs to the 'phage' integrase family.</text>
</comment>
<name>B9Z851_9NEIS</name>
<evidence type="ECO:0000256" key="2">
    <source>
        <dbReference type="ARBA" id="ARBA00022908"/>
    </source>
</evidence>
<sequence length="407" mass="45482">METRIVFTKAALTNLPVPAAGQRFTFHDTKQPGLQLRVTPNNVKTFAVFKRVAGGSPERVSIGRFPEVTVEQARAKAREVVNALATGVSLSAGKRQAKAKAAAVPTLGDAVREYVERARRADGKPLKPSTRHDYLKMVEPGVTKRTGRKCKDGMLLKLAEIRIDQITADDIHRVYDAAAAHGERQQTYAMQVLRAVLNFYGVAVPGSPFSKDTPRRNRISLPPAQPADKSIEPEDIGRWWLALSEMEDTPTVRYLKFLALTGCRPSEPLEIKVEKIDAAHRCVVLLDTKTRTDHVLYLSNQAWGIVERQMANKSADERLFKAAYDFYAVAEIREKCGVYFSRKMLRSTFASIAEPLVSTYTLKKMMNHRQAGDITARHYIRKSEQQLRAGWQAVADYLDQQAASAKA</sequence>
<evidence type="ECO:0000313" key="7">
    <source>
        <dbReference type="EMBL" id="EEG07106.1"/>
    </source>
</evidence>
<protein>
    <submittedName>
        <fullName evidence="7">Integrase family protein</fullName>
    </submittedName>
</protein>
<keyword evidence="4" id="KW-0233">DNA recombination</keyword>
<dbReference type="SUPFAM" id="SSF56349">
    <property type="entry name" value="DNA breaking-rejoining enzymes"/>
    <property type="match status" value="1"/>
</dbReference>
<keyword evidence="2" id="KW-0229">DNA integration</keyword>
<proteinExistence type="inferred from homology"/>
<dbReference type="Proteomes" id="UP000003165">
    <property type="component" value="Unassembled WGS sequence"/>
</dbReference>
<evidence type="ECO:0000256" key="4">
    <source>
        <dbReference type="ARBA" id="ARBA00023172"/>
    </source>
</evidence>
<dbReference type="PROSITE" id="PS51898">
    <property type="entry name" value="TYR_RECOMBINASE"/>
    <property type="match status" value="1"/>
</dbReference>
<organism evidence="7 8">
    <name type="scientific">Pseudogulbenkiania ferrooxidans 2002</name>
    <dbReference type="NCBI Taxonomy" id="279714"/>
    <lineage>
        <taxon>Bacteria</taxon>
        <taxon>Pseudomonadati</taxon>
        <taxon>Pseudomonadota</taxon>
        <taxon>Betaproteobacteria</taxon>
        <taxon>Neisseriales</taxon>
        <taxon>Chromobacteriaceae</taxon>
        <taxon>Pseudogulbenkiania</taxon>
    </lineage>
</organism>